<keyword evidence="3" id="KW-0997">Cell inner membrane</keyword>
<dbReference type="PANTHER" id="PTHR33362">
    <property type="entry name" value="SIALIC ACID TRAP TRANSPORTER PERMEASE PROTEIN SIAT-RELATED"/>
    <property type="match status" value="1"/>
</dbReference>
<dbReference type="Proteomes" id="UP000181980">
    <property type="component" value="Unassembled WGS sequence"/>
</dbReference>
<keyword evidence="10" id="KW-1185">Reference proteome</keyword>
<reference evidence="10" key="1">
    <citation type="submission" date="2016-10" db="EMBL/GenBank/DDBJ databases">
        <authorList>
            <person name="Varghese N."/>
            <person name="Submissions S."/>
        </authorList>
    </citation>
    <scope>NUCLEOTIDE SEQUENCE [LARGE SCALE GENOMIC DNA]</scope>
    <source>
        <strain evidence="10">DSM 45237</strain>
    </source>
</reference>
<sequence length="428" mass="44707">METIVLFLTLFACMGLGLSVWISMGVAALVTIGALGLGDATSLPTAMAKGIGNFELLAIPFFILTGELLNRTGMTERILRLMMYFLGRYRGGLAYASVGVNVAVSGVSGSAPADASAVSSVMLPAMKKEGYRPEFAAAVNASAAVIGPVAPPSIPMIFVALVTNLSVGKLFLGGVVPALLLAGSMVLLIMWNARRGLLPQTERVPRRAADLWPLTLAALPALGAPVLLIGGILTGFATITELSMLAAAYVLFLGLVVYRTLTPRDLLPLFRDGAVFSATIMILFAVVGAFSYVLTVGDLATGLSSLVENLNVGPVAFILLAMLFFLIVGMPMDAVPAILIFLPILLPVATELGIDPIHFGVIVVVNLMLGLLTWPVGALLYVLTKMSGVSFGKLSVAVLPFLAVMIAVLLLLALVPGLVTWLPEVAFG</sequence>
<name>A0A1H5PPV1_9ACTN</name>
<feature type="domain" description="TRAP C4-dicarboxylate transport system permease DctM subunit" evidence="8">
    <location>
        <begin position="7"/>
        <end position="418"/>
    </location>
</feature>
<dbReference type="NCBIfam" id="TIGR00786">
    <property type="entry name" value="dctM"/>
    <property type="match status" value="1"/>
</dbReference>
<evidence type="ECO:0000256" key="3">
    <source>
        <dbReference type="ARBA" id="ARBA00022519"/>
    </source>
</evidence>
<keyword evidence="6 7" id="KW-0472">Membrane</keyword>
<dbReference type="RefSeq" id="WP_069109086.1">
    <property type="nucleotide sequence ID" value="NZ_FNUC01000004.1"/>
</dbReference>
<feature type="transmembrane region" description="Helical" evidence="7">
    <location>
        <begin position="51"/>
        <end position="70"/>
    </location>
</feature>
<organism evidence="9 10">
    <name type="scientific">Jiangella alba</name>
    <dbReference type="NCBI Taxonomy" id="561176"/>
    <lineage>
        <taxon>Bacteria</taxon>
        <taxon>Bacillati</taxon>
        <taxon>Actinomycetota</taxon>
        <taxon>Actinomycetes</taxon>
        <taxon>Jiangellales</taxon>
        <taxon>Jiangellaceae</taxon>
        <taxon>Jiangella</taxon>
    </lineage>
</organism>
<keyword evidence="5 7" id="KW-1133">Transmembrane helix</keyword>
<feature type="transmembrane region" description="Helical" evidence="7">
    <location>
        <begin position="312"/>
        <end position="330"/>
    </location>
</feature>
<feature type="transmembrane region" description="Helical" evidence="7">
    <location>
        <begin position="396"/>
        <end position="422"/>
    </location>
</feature>
<dbReference type="GO" id="GO:0022857">
    <property type="term" value="F:transmembrane transporter activity"/>
    <property type="evidence" value="ECO:0007669"/>
    <property type="project" value="TreeGrafter"/>
</dbReference>
<dbReference type="AlphaFoldDB" id="A0A1H5PPV1"/>
<protein>
    <submittedName>
        <fullName evidence="9">TRAP transporter, DctM subunit</fullName>
    </submittedName>
</protein>
<evidence type="ECO:0000256" key="5">
    <source>
        <dbReference type="ARBA" id="ARBA00022989"/>
    </source>
</evidence>
<dbReference type="STRING" id="561176.SAMN04488561_5106"/>
<evidence type="ECO:0000313" key="9">
    <source>
        <dbReference type="EMBL" id="SEF15860.1"/>
    </source>
</evidence>
<feature type="transmembrane region" description="Helical" evidence="7">
    <location>
        <begin position="211"/>
        <end position="236"/>
    </location>
</feature>
<feature type="transmembrane region" description="Helical" evidence="7">
    <location>
        <begin position="170"/>
        <end position="191"/>
    </location>
</feature>
<feature type="transmembrane region" description="Helical" evidence="7">
    <location>
        <begin position="242"/>
        <end position="261"/>
    </location>
</feature>
<comment type="subcellular location">
    <subcellularLocation>
        <location evidence="1">Cell inner membrane</location>
        <topology evidence="1">Multi-pass membrane protein</topology>
    </subcellularLocation>
</comment>
<feature type="transmembrane region" description="Helical" evidence="7">
    <location>
        <begin position="337"/>
        <end position="354"/>
    </location>
</feature>
<gene>
    <name evidence="9" type="ORF">SAMN04488561_5106</name>
</gene>
<evidence type="ECO:0000256" key="6">
    <source>
        <dbReference type="ARBA" id="ARBA00023136"/>
    </source>
</evidence>
<dbReference type="OrthoDB" id="9777699at2"/>
<dbReference type="PIRSF" id="PIRSF006066">
    <property type="entry name" value="HI0050"/>
    <property type="match status" value="1"/>
</dbReference>
<evidence type="ECO:0000256" key="7">
    <source>
        <dbReference type="SAM" id="Phobius"/>
    </source>
</evidence>
<proteinExistence type="predicted"/>
<keyword evidence="2" id="KW-1003">Cell membrane</keyword>
<evidence type="ECO:0000256" key="4">
    <source>
        <dbReference type="ARBA" id="ARBA00022692"/>
    </source>
</evidence>
<dbReference type="EMBL" id="FNUC01000004">
    <property type="protein sequence ID" value="SEF15860.1"/>
    <property type="molecule type" value="Genomic_DNA"/>
</dbReference>
<evidence type="ECO:0000256" key="2">
    <source>
        <dbReference type="ARBA" id="ARBA00022475"/>
    </source>
</evidence>
<dbReference type="Pfam" id="PF06808">
    <property type="entry name" value="DctM"/>
    <property type="match status" value="1"/>
</dbReference>
<accession>A0A1H5PPV1</accession>
<evidence type="ECO:0000313" key="10">
    <source>
        <dbReference type="Proteomes" id="UP000181980"/>
    </source>
</evidence>
<evidence type="ECO:0000256" key="1">
    <source>
        <dbReference type="ARBA" id="ARBA00004429"/>
    </source>
</evidence>
<keyword evidence="4 7" id="KW-0812">Transmembrane</keyword>
<dbReference type="InterPro" id="IPR004681">
    <property type="entry name" value="TRAP_DctM"/>
</dbReference>
<evidence type="ECO:0000259" key="8">
    <source>
        <dbReference type="Pfam" id="PF06808"/>
    </source>
</evidence>
<dbReference type="GO" id="GO:0005886">
    <property type="term" value="C:plasma membrane"/>
    <property type="evidence" value="ECO:0007669"/>
    <property type="project" value="UniProtKB-SubCell"/>
</dbReference>
<feature type="transmembrane region" description="Helical" evidence="7">
    <location>
        <begin position="273"/>
        <end position="292"/>
    </location>
</feature>
<dbReference type="InterPro" id="IPR010656">
    <property type="entry name" value="DctM"/>
</dbReference>
<dbReference type="PANTHER" id="PTHR33362:SF2">
    <property type="entry name" value="TRAP TRANSPORTER LARGE PERMEASE PROTEIN"/>
    <property type="match status" value="1"/>
</dbReference>
<feature type="transmembrane region" description="Helical" evidence="7">
    <location>
        <begin position="360"/>
        <end position="384"/>
    </location>
</feature>